<dbReference type="InterPro" id="IPR037523">
    <property type="entry name" value="VOC_core"/>
</dbReference>
<dbReference type="InterPro" id="IPR004360">
    <property type="entry name" value="Glyas_Fos-R_dOase_dom"/>
</dbReference>
<dbReference type="Pfam" id="PF00903">
    <property type="entry name" value="Glyoxalase"/>
    <property type="match status" value="1"/>
</dbReference>
<reference evidence="2 3" key="1">
    <citation type="submission" date="2018-08" db="EMBL/GenBank/DDBJ databases">
        <title>Thalassotalea euphylliae genome.</title>
        <authorList>
            <person name="Summers S."/>
            <person name="Rice S.A."/>
            <person name="Freckelton M.L."/>
            <person name="Nedved B.T."/>
            <person name="Hadfield M.G."/>
        </authorList>
    </citation>
    <scope>NUCLEOTIDE SEQUENCE [LARGE SCALE GENOMIC DNA]</scope>
    <source>
        <strain evidence="2 3">H1</strain>
    </source>
</reference>
<dbReference type="Gene3D" id="3.10.180.10">
    <property type="entry name" value="2,3-Dihydroxybiphenyl 1,2-Dioxygenase, domain 1"/>
    <property type="match status" value="1"/>
</dbReference>
<dbReference type="EMBL" id="QUOU01000001">
    <property type="protein sequence ID" value="REL25784.1"/>
    <property type="molecule type" value="Genomic_DNA"/>
</dbReference>
<dbReference type="RefSeq" id="WP_116006910.1">
    <property type="nucleotide sequence ID" value="NZ_QUOU01000001.1"/>
</dbReference>
<evidence type="ECO:0000313" key="2">
    <source>
        <dbReference type="EMBL" id="REL25784.1"/>
    </source>
</evidence>
<evidence type="ECO:0000259" key="1">
    <source>
        <dbReference type="PROSITE" id="PS51819"/>
    </source>
</evidence>
<protein>
    <submittedName>
        <fullName evidence="2">VOC family protein</fullName>
    </submittedName>
</protein>
<proteinExistence type="predicted"/>
<sequence length="136" mass="15544">MSLNTKPIHQEIATIALVVNDYDEAIEFYTQKLNFTLVEDTHLSDSKRWVVVKPQNAQGTSLLLAKATGDQQLSAVGNQAGGRVMLFLNTNDFWRDYDYMCANGVKFLEQPREESYGNVAVFEDLYGNKWDLLERF</sequence>
<dbReference type="CDD" id="cd07263">
    <property type="entry name" value="VOC_like"/>
    <property type="match status" value="1"/>
</dbReference>
<dbReference type="PANTHER" id="PTHR36437:SF2">
    <property type="entry name" value="GLYOXALASE_BLEOMYCIN RESISTANCE PROTEIN_DIOXYGENASE"/>
    <property type="match status" value="1"/>
</dbReference>
<dbReference type="PROSITE" id="PS51819">
    <property type="entry name" value="VOC"/>
    <property type="match status" value="1"/>
</dbReference>
<dbReference type="SUPFAM" id="SSF54593">
    <property type="entry name" value="Glyoxalase/Bleomycin resistance protein/Dihydroxybiphenyl dioxygenase"/>
    <property type="match status" value="1"/>
</dbReference>
<feature type="domain" description="VOC" evidence="1">
    <location>
        <begin position="11"/>
        <end position="135"/>
    </location>
</feature>
<comment type="caution">
    <text evidence="2">The sequence shown here is derived from an EMBL/GenBank/DDBJ whole genome shotgun (WGS) entry which is preliminary data.</text>
</comment>
<dbReference type="InterPro" id="IPR029068">
    <property type="entry name" value="Glyas_Bleomycin-R_OHBP_Dase"/>
</dbReference>
<organism evidence="2 3">
    <name type="scientific">Thalassotalea euphylliae</name>
    <dbReference type="NCBI Taxonomy" id="1655234"/>
    <lineage>
        <taxon>Bacteria</taxon>
        <taxon>Pseudomonadati</taxon>
        <taxon>Pseudomonadota</taxon>
        <taxon>Gammaproteobacteria</taxon>
        <taxon>Alteromonadales</taxon>
        <taxon>Colwelliaceae</taxon>
        <taxon>Thalassotalea</taxon>
    </lineage>
</organism>
<dbReference type="PANTHER" id="PTHR36437">
    <property type="entry name" value="GLYOXALASE/BLEOMYCIN RESISTANCE PROTEIN/DIOXYGENASE"/>
    <property type="match status" value="1"/>
</dbReference>
<gene>
    <name evidence="2" type="ORF">DXX93_03900</name>
</gene>
<dbReference type="OrthoDB" id="9794917at2"/>
<accession>A0A3E0TMK6</accession>
<evidence type="ECO:0000313" key="3">
    <source>
        <dbReference type="Proteomes" id="UP000256478"/>
    </source>
</evidence>
<dbReference type="AlphaFoldDB" id="A0A3E0TMK6"/>
<name>A0A3E0TMK6_9GAMM</name>
<dbReference type="Proteomes" id="UP000256478">
    <property type="component" value="Unassembled WGS sequence"/>
</dbReference>